<dbReference type="Proteomes" id="UP000887568">
    <property type="component" value="Unplaced"/>
</dbReference>
<organism evidence="1 2">
    <name type="scientific">Patiria miniata</name>
    <name type="common">Bat star</name>
    <name type="synonym">Asterina miniata</name>
    <dbReference type="NCBI Taxonomy" id="46514"/>
    <lineage>
        <taxon>Eukaryota</taxon>
        <taxon>Metazoa</taxon>
        <taxon>Echinodermata</taxon>
        <taxon>Eleutherozoa</taxon>
        <taxon>Asterozoa</taxon>
        <taxon>Asteroidea</taxon>
        <taxon>Valvatacea</taxon>
        <taxon>Valvatida</taxon>
        <taxon>Asterinidae</taxon>
        <taxon>Patiria</taxon>
    </lineage>
</organism>
<dbReference type="Gene3D" id="3.40.50.300">
    <property type="entry name" value="P-loop containing nucleotide triphosphate hydrolases"/>
    <property type="match status" value="1"/>
</dbReference>
<dbReference type="OMA" id="IEVWFER"/>
<reference evidence="1" key="1">
    <citation type="submission" date="2022-11" db="UniProtKB">
        <authorList>
            <consortium name="EnsemblMetazoa"/>
        </authorList>
    </citation>
    <scope>IDENTIFICATION</scope>
</reference>
<dbReference type="OrthoDB" id="10014804at2759"/>
<dbReference type="Pfam" id="PF19798">
    <property type="entry name" value="Sulfotransfer_5"/>
    <property type="match status" value="1"/>
</dbReference>
<name>A0A914ATC3_PATMI</name>
<proteinExistence type="predicted"/>
<keyword evidence="2" id="KW-1185">Reference proteome</keyword>
<sequence>MANPDKPPSSEQQVRLMIWTVPRSISTVLAKCLSFVDNSKVFFENYVTAYVLDPMRQLEKYQNAELEEAMVAVMKEISEVAGLSAGFDASQCNAQWVKEQLEKAHVGKKFIFCKDMAFTVTDQMEFLPKGYRHLFLIRHPLKVFSSWKKLFQGVAKMSPDEFSLTDFPARIFPKGYGFREMHELFEYVKKQLGQEAIIIDADELLQDPKGILSALFNLIGLPFEEKILTWESGSAVTELWTIPRLLLQGNHLGGYYQNALDSTCFLKPGALPDRSSVSPDILRLVDASMPYYETMHAQRLSA</sequence>
<protein>
    <recommendedName>
        <fullName evidence="3">Sulfotransferase family protein</fullName>
    </recommendedName>
</protein>
<dbReference type="AlphaFoldDB" id="A0A914ATC3"/>
<dbReference type="SUPFAM" id="SSF52540">
    <property type="entry name" value="P-loop containing nucleoside triphosphate hydrolases"/>
    <property type="match status" value="1"/>
</dbReference>
<dbReference type="PANTHER" id="PTHR48312">
    <property type="match status" value="1"/>
</dbReference>
<dbReference type="RefSeq" id="XP_038066918.1">
    <property type="nucleotide sequence ID" value="XM_038210990.1"/>
</dbReference>
<dbReference type="GeneID" id="119736950"/>
<dbReference type="PANTHER" id="PTHR48312:SF1">
    <property type="entry name" value="SULFOTRANSFERASE"/>
    <property type="match status" value="1"/>
</dbReference>
<dbReference type="EnsemblMetazoa" id="XM_038210990.1">
    <property type="protein sequence ID" value="XP_038066918.1"/>
    <property type="gene ID" value="LOC119736950"/>
</dbReference>
<evidence type="ECO:0000313" key="2">
    <source>
        <dbReference type="Proteomes" id="UP000887568"/>
    </source>
</evidence>
<evidence type="ECO:0008006" key="3">
    <source>
        <dbReference type="Google" id="ProtNLM"/>
    </source>
</evidence>
<accession>A0A914ATC3</accession>
<dbReference type="InterPro" id="IPR027417">
    <property type="entry name" value="P-loop_NTPase"/>
</dbReference>
<evidence type="ECO:0000313" key="1">
    <source>
        <dbReference type="EnsemblMetazoa" id="XP_038066918.1"/>
    </source>
</evidence>